<dbReference type="Proteomes" id="UP000183180">
    <property type="component" value="Unassembled WGS sequence"/>
</dbReference>
<proteinExistence type="predicted"/>
<dbReference type="AlphaFoldDB" id="A0A1H2K7N2"/>
<dbReference type="EMBL" id="FNLM01000034">
    <property type="protein sequence ID" value="SDU64582.1"/>
    <property type="molecule type" value="Genomic_DNA"/>
</dbReference>
<evidence type="ECO:0000256" key="1">
    <source>
        <dbReference type="SAM" id="MobiDB-lite"/>
    </source>
</evidence>
<accession>A0A1H2K7N2</accession>
<dbReference type="STRING" id="158898.SAMN04488548_1342933"/>
<dbReference type="RefSeq" id="WP_074851530.1">
    <property type="nucleotide sequence ID" value="NZ_FNLM01000034.1"/>
</dbReference>
<sequence>MTEQPAPCEVVFDYARDVVVFDGTDLPFSLSGIQARAVAEDGHTVVTLVLDVDQVRTVAALPQKPEEPEDMPAPGPEQQFESRLDAIRRQNELRRG</sequence>
<reference evidence="2 3" key="1">
    <citation type="submission" date="2016-10" db="EMBL/GenBank/DDBJ databases">
        <authorList>
            <person name="de Groot N.N."/>
        </authorList>
    </citation>
    <scope>NUCLEOTIDE SEQUENCE [LARGE SCALE GENOMIC DNA]</scope>
    <source>
        <strain evidence="2 3">DSM 44215</strain>
    </source>
</reference>
<gene>
    <name evidence="2" type="ORF">SAMN04488548_1342933</name>
</gene>
<evidence type="ECO:0000313" key="3">
    <source>
        <dbReference type="Proteomes" id="UP000183180"/>
    </source>
</evidence>
<feature type="region of interest" description="Disordered" evidence="1">
    <location>
        <begin position="63"/>
        <end position="84"/>
    </location>
</feature>
<name>A0A1H2K7N2_9ACTN</name>
<evidence type="ECO:0000313" key="2">
    <source>
        <dbReference type="EMBL" id="SDU64582.1"/>
    </source>
</evidence>
<protein>
    <submittedName>
        <fullName evidence="2">Uncharacterized protein</fullName>
    </submittedName>
</protein>
<organism evidence="2 3">
    <name type="scientific">Gordonia westfalica</name>
    <dbReference type="NCBI Taxonomy" id="158898"/>
    <lineage>
        <taxon>Bacteria</taxon>
        <taxon>Bacillati</taxon>
        <taxon>Actinomycetota</taxon>
        <taxon>Actinomycetes</taxon>
        <taxon>Mycobacteriales</taxon>
        <taxon>Gordoniaceae</taxon>
        <taxon>Gordonia</taxon>
    </lineage>
</organism>